<dbReference type="AlphaFoldDB" id="A0A1X0Y890"/>
<evidence type="ECO:0000313" key="2">
    <source>
        <dbReference type="Proteomes" id="UP000193136"/>
    </source>
</evidence>
<dbReference type="STRING" id="1969733.B5V00_06720"/>
<evidence type="ECO:0000313" key="1">
    <source>
        <dbReference type="EMBL" id="ORJ61319.1"/>
    </source>
</evidence>
<dbReference type="Proteomes" id="UP000193136">
    <property type="component" value="Unassembled WGS sequence"/>
</dbReference>
<name>A0A1X0Y890_9BACT</name>
<dbReference type="RefSeq" id="WP_085009998.1">
    <property type="nucleotide sequence ID" value="NZ_NAAD01000006.1"/>
</dbReference>
<comment type="caution">
    <text evidence="1">The sequence shown here is derived from an EMBL/GenBank/DDBJ whole genome shotgun (WGS) entry which is preliminary data.</text>
</comment>
<proteinExistence type="predicted"/>
<keyword evidence="2" id="KW-1185">Reference proteome</keyword>
<accession>A0A1X0Y890</accession>
<protein>
    <submittedName>
        <fullName evidence="1">Uncharacterized protein</fullName>
    </submittedName>
</protein>
<sequence>MRLEPGMLIQTNYSGPYRIKAVLRDCTCPSYLDEINGHPVARRPHIHLVCTDPEGPGTYYLNGWDEQTLQSLQISCCGGKGEPAYDRIIVLPQDRPVQGTLF</sequence>
<gene>
    <name evidence="1" type="ORF">B5V00_06720</name>
</gene>
<dbReference type="EMBL" id="NAAD01000006">
    <property type="protein sequence ID" value="ORJ61319.1"/>
    <property type="molecule type" value="Genomic_DNA"/>
</dbReference>
<reference evidence="1 2" key="1">
    <citation type="submission" date="2017-03" db="EMBL/GenBank/DDBJ databases">
        <title>Genome sequence of Geothermobacter sp. EPR-M, Deep-Sea Iron Reducer.</title>
        <authorList>
            <person name="Tully B."/>
            <person name="Savalia P."/>
            <person name="Abuyen K."/>
            <person name="Baughan C."/>
            <person name="Romero E."/>
            <person name="Ronkowski C."/>
            <person name="Torres B."/>
            <person name="Tremblay J."/>
            <person name="Trujillo A."/>
            <person name="Tyler M."/>
            <person name="Perez-Rodriguez I."/>
            <person name="Amend J."/>
        </authorList>
    </citation>
    <scope>NUCLEOTIDE SEQUENCE [LARGE SCALE GENOMIC DNA]</scope>
    <source>
        <strain evidence="1 2">EPR-M</strain>
    </source>
</reference>
<dbReference type="OrthoDB" id="9156829at2"/>
<organism evidence="1 2">
    <name type="scientific">Geothermobacter hydrogeniphilus</name>
    <dbReference type="NCBI Taxonomy" id="1969733"/>
    <lineage>
        <taxon>Bacteria</taxon>
        <taxon>Pseudomonadati</taxon>
        <taxon>Thermodesulfobacteriota</taxon>
        <taxon>Desulfuromonadia</taxon>
        <taxon>Desulfuromonadales</taxon>
        <taxon>Geothermobacteraceae</taxon>
        <taxon>Geothermobacter</taxon>
    </lineage>
</organism>